<dbReference type="Proteomes" id="UP001366060">
    <property type="component" value="Unassembled WGS sequence"/>
</dbReference>
<gene>
    <name evidence="1" type="ORF">V6255_01405</name>
</gene>
<accession>A0ABU9H7D2</accession>
<evidence type="ECO:0008006" key="3">
    <source>
        <dbReference type="Google" id="ProtNLM"/>
    </source>
</evidence>
<sequence>MSATNAFPENRKMTVIFRIEPGSLGPDGIEHVTEFCLFAQTQLQACSVEYLKWFIEPRFDKSLGEINFQLNNKALTQEQAEKYLTVLGESYEHFEDQLENNLEAMIDQYFGR</sequence>
<evidence type="ECO:0000313" key="1">
    <source>
        <dbReference type="EMBL" id="MEL0657779.1"/>
    </source>
</evidence>
<dbReference type="EMBL" id="JBAKBA010000002">
    <property type="protein sequence ID" value="MEL0657779.1"/>
    <property type="molecule type" value="Genomic_DNA"/>
</dbReference>
<keyword evidence="2" id="KW-1185">Reference proteome</keyword>
<name>A0ABU9H7D2_9GAMM</name>
<comment type="caution">
    <text evidence="1">The sequence shown here is derived from an EMBL/GenBank/DDBJ whole genome shotgun (WGS) entry which is preliminary data.</text>
</comment>
<proteinExistence type="predicted"/>
<evidence type="ECO:0000313" key="2">
    <source>
        <dbReference type="Proteomes" id="UP001366060"/>
    </source>
</evidence>
<protein>
    <recommendedName>
        <fullName evidence="3">Orphan protein</fullName>
    </recommendedName>
</protein>
<organism evidence="1 2">
    <name type="scientific">Psychromonas arctica</name>
    <dbReference type="NCBI Taxonomy" id="168275"/>
    <lineage>
        <taxon>Bacteria</taxon>
        <taxon>Pseudomonadati</taxon>
        <taxon>Pseudomonadota</taxon>
        <taxon>Gammaproteobacteria</taxon>
        <taxon>Alteromonadales</taxon>
        <taxon>Psychromonadaceae</taxon>
        <taxon>Psychromonas</taxon>
    </lineage>
</organism>
<dbReference type="RefSeq" id="WP_341626540.1">
    <property type="nucleotide sequence ID" value="NZ_JBAKBA010000002.1"/>
</dbReference>
<reference evidence="1 2" key="1">
    <citation type="submission" date="2024-02" db="EMBL/GenBank/DDBJ databases">
        <title>Bacteria isolated from the canopy kelp, Nereocystis luetkeana.</title>
        <authorList>
            <person name="Pfister C.A."/>
            <person name="Younker I.T."/>
            <person name="Light S.H."/>
        </authorList>
    </citation>
    <scope>NUCLEOTIDE SEQUENCE [LARGE SCALE GENOMIC DNA]</scope>
    <source>
        <strain evidence="1 2">TI.2.07</strain>
    </source>
</reference>